<evidence type="ECO:0000313" key="1">
    <source>
        <dbReference type="EMBL" id="GIG16751.1"/>
    </source>
</evidence>
<protein>
    <submittedName>
        <fullName evidence="1">Uncharacterized protein</fullName>
    </submittedName>
</protein>
<accession>A0A8J3PIU1</accession>
<reference evidence="1" key="1">
    <citation type="submission" date="2021-01" db="EMBL/GenBank/DDBJ databases">
        <title>Whole genome shotgun sequence of Catellatospora methionotrophica NBRC 14553.</title>
        <authorList>
            <person name="Komaki H."/>
            <person name="Tamura T."/>
        </authorList>
    </citation>
    <scope>NUCLEOTIDE SEQUENCE</scope>
    <source>
        <strain evidence="1">NBRC 14553</strain>
    </source>
</reference>
<name>A0A8J3PIU1_9ACTN</name>
<proteinExistence type="predicted"/>
<evidence type="ECO:0000313" key="2">
    <source>
        <dbReference type="Proteomes" id="UP000660339"/>
    </source>
</evidence>
<organism evidence="1 2">
    <name type="scientific">Catellatospora methionotrophica</name>
    <dbReference type="NCBI Taxonomy" id="121620"/>
    <lineage>
        <taxon>Bacteria</taxon>
        <taxon>Bacillati</taxon>
        <taxon>Actinomycetota</taxon>
        <taxon>Actinomycetes</taxon>
        <taxon>Micromonosporales</taxon>
        <taxon>Micromonosporaceae</taxon>
        <taxon>Catellatospora</taxon>
    </lineage>
</organism>
<dbReference type="EMBL" id="BONJ01000028">
    <property type="protein sequence ID" value="GIG16751.1"/>
    <property type="molecule type" value="Genomic_DNA"/>
</dbReference>
<dbReference type="AlphaFoldDB" id="A0A8J3PIU1"/>
<gene>
    <name evidence="1" type="ORF">Cme02nite_50830</name>
</gene>
<sequence length="236" mass="26176">MRRAHPNAWSYDAGVTVYDIAAQMPSIEVLRQRCKALAVLDAIIGGDYYTYNRAWGNGEAASMRNGSGEEYDIVFTADGAFIRGVYHESSMFSYTDGQLWPGLLDGLPDVFRSQVSEPAFSHPDGTLNASFVLWRRAGDEQWQAGDDIDFSPADDDEVNPDGSWLLDILLDDIAGKYLEYAEDVHEVDLVRSVVEHIVAFLPLSEEVIRALNPEAEPTYIRAKAEEYGYPLATVAG</sequence>
<keyword evidence="2" id="KW-1185">Reference proteome</keyword>
<dbReference type="Proteomes" id="UP000660339">
    <property type="component" value="Unassembled WGS sequence"/>
</dbReference>
<comment type="caution">
    <text evidence="1">The sequence shown here is derived from an EMBL/GenBank/DDBJ whole genome shotgun (WGS) entry which is preliminary data.</text>
</comment>